<dbReference type="EMBL" id="JAOQAV010000024">
    <property type="protein sequence ID" value="KAJ4185167.1"/>
    <property type="molecule type" value="Genomic_DNA"/>
</dbReference>
<evidence type="ECO:0000313" key="1">
    <source>
        <dbReference type="EMBL" id="KAJ4185167.1"/>
    </source>
</evidence>
<proteinExistence type="predicted"/>
<gene>
    <name evidence="1" type="ORF">NW755_008610</name>
</gene>
<evidence type="ECO:0000313" key="2">
    <source>
        <dbReference type="Proteomes" id="UP001152087"/>
    </source>
</evidence>
<organism evidence="1 2">
    <name type="scientific">Fusarium falciforme</name>
    <dbReference type="NCBI Taxonomy" id="195108"/>
    <lineage>
        <taxon>Eukaryota</taxon>
        <taxon>Fungi</taxon>
        <taxon>Dikarya</taxon>
        <taxon>Ascomycota</taxon>
        <taxon>Pezizomycotina</taxon>
        <taxon>Sordariomycetes</taxon>
        <taxon>Hypocreomycetidae</taxon>
        <taxon>Hypocreales</taxon>
        <taxon>Nectriaceae</taxon>
        <taxon>Fusarium</taxon>
        <taxon>Fusarium solani species complex</taxon>
    </lineage>
</organism>
<comment type="caution">
    <text evidence="1">The sequence shown here is derived from an EMBL/GenBank/DDBJ whole genome shotgun (WGS) entry which is preliminary data.</text>
</comment>
<reference evidence="1" key="1">
    <citation type="submission" date="2022-09" db="EMBL/GenBank/DDBJ databases">
        <title>Fusarium specimens isolated from Avocado Roots.</title>
        <authorList>
            <person name="Stajich J."/>
            <person name="Roper C."/>
            <person name="Heimlech-Rivalta G."/>
        </authorList>
    </citation>
    <scope>NUCLEOTIDE SEQUENCE</scope>
    <source>
        <strain evidence="1">A02</strain>
    </source>
</reference>
<keyword evidence="2" id="KW-1185">Reference proteome</keyword>
<dbReference type="Proteomes" id="UP001152087">
    <property type="component" value="Unassembled WGS sequence"/>
</dbReference>
<dbReference type="AlphaFoldDB" id="A0A9W8R2K5"/>
<sequence>MNEHVDDDTTAGFGVSWDLENHTGGAHHNKIEIFYSEWEQAPEYTKHWSVKKLGLIKITFTSDEISTCERTWNSKLGKKIIKLRCTVKVDLNADTGLIEYRTMIGDREAGYASFEFDKEEAT</sequence>
<accession>A0A9W8R2K5</accession>
<protein>
    <submittedName>
        <fullName evidence="1">Uncharacterized protein</fullName>
    </submittedName>
</protein>
<name>A0A9W8R2K5_9HYPO</name>